<dbReference type="eggNOG" id="COG5397">
    <property type="taxonomic scope" value="Bacteria"/>
</dbReference>
<evidence type="ECO:0000256" key="1">
    <source>
        <dbReference type="SAM" id="MobiDB-lite"/>
    </source>
</evidence>
<organism evidence="3 4">
    <name type="scientific">Rhodopseudomonas palustris (strain HaA2)</name>
    <dbReference type="NCBI Taxonomy" id="316058"/>
    <lineage>
        <taxon>Bacteria</taxon>
        <taxon>Pseudomonadati</taxon>
        <taxon>Pseudomonadota</taxon>
        <taxon>Alphaproteobacteria</taxon>
        <taxon>Hyphomicrobiales</taxon>
        <taxon>Nitrobacteraceae</taxon>
        <taxon>Rhodopseudomonas</taxon>
    </lineage>
</organism>
<dbReference type="AlphaFoldDB" id="Q2IZR4"/>
<dbReference type="Proteomes" id="UP000008809">
    <property type="component" value="Chromosome"/>
</dbReference>
<reference evidence="3 4" key="1">
    <citation type="submission" date="2006-01" db="EMBL/GenBank/DDBJ databases">
        <title>Complete sequence of Rhodopseudomonas palustris HaA2.</title>
        <authorList>
            <consortium name="US DOE Joint Genome Institute"/>
            <person name="Copeland A."/>
            <person name="Lucas S."/>
            <person name="Lapidus A."/>
            <person name="Barry K."/>
            <person name="Detter J.C."/>
            <person name="Glavina T."/>
            <person name="Hammon N."/>
            <person name="Israni S."/>
            <person name="Pitluck S."/>
            <person name="Chain P."/>
            <person name="Malfatti S."/>
            <person name="Shin M."/>
            <person name="Vergez L."/>
            <person name="Schmutz J."/>
            <person name="Larimer F."/>
            <person name="Land M."/>
            <person name="Hauser L."/>
            <person name="Pelletier D.A."/>
            <person name="Kyrpides N."/>
            <person name="Anderson I."/>
            <person name="Oda Y."/>
            <person name="Harwood C.S."/>
            <person name="Richardson P."/>
        </authorList>
    </citation>
    <scope>NUCLEOTIDE SEQUENCE [LARGE SCALE GENOMIC DNA]</scope>
    <source>
        <strain evidence="3 4">HaA2</strain>
    </source>
</reference>
<sequence>MAASAALDISYQTLYSELVQRCMDGSFTSEFSAHGRFVAVEVKNRKYWYFDTPNPESGAQKRRYIGPVDDPDITKRVEAFKDLKADLKGRRRLVATLTREAYLPRPLMTSGQVVEALAKAGFFRLRGVLIGTVAYQCYSGVLGRRLNATAMQTGDADFAQFHEISVAVGDSLPPILDVLRSVDDTFREIPSQMDGRVSTQFVSRNNFKVEFLTPNRGPDDFAGKPVRMPALGGVAASPLRFLDFLIRHPVRAVLLHGAGVPVLVPSPERYAVHKLIVGSCRREDPDTASKAAKDRLQAKSIMEAMIANRQQDDLAAAYMEAWDRGDHWVAAIRTSLATYDDQFRSLLAEEIGKGIKNNDAEPSDYGLGGEPKEAISPGPR</sequence>
<feature type="domain" description="Nucleotidyltransferase-like" evidence="2">
    <location>
        <begin position="110"/>
        <end position="323"/>
    </location>
</feature>
<proteinExistence type="predicted"/>
<dbReference type="PIRSF" id="PIRSF031854">
    <property type="entry name" value="UCP031854"/>
    <property type="match status" value="1"/>
</dbReference>
<evidence type="ECO:0000259" key="2">
    <source>
        <dbReference type="Pfam" id="PF12281"/>
    </source>
</evidence>
<feature type="region of interest" description="Disordered" evidence="1">
    <location>
        <begin position="355"/>
        <end position="380"/>
    </location>
</feature>
<evidence type="ECO:0000313" key="4">
    <source>
        <dbReference type="Proteomes" id="UP000008809"/>
    </source>
</evidence>
<gene>
    <name evidence="3" type="ordered locus">RPB_1586</name>
</gene>
<dbReference type="EMBL" id="CP000250">
    <property type="protein sequence ID" value="ABD06296.1"/>
    <property type="molecule type" value="Genomic_DNA"/>
</dbReference>
<dbReference type="Pfam" id="PF12281">
    <property type="entry name" value="NTP_transf_8"/>
    <property type="match status" value="1"/>
</dbReference>
<keyword evidence="4" id="KW-1185">Reference proteome</keyword>
<protein>
    <recommendedName>
        <fullName evidence="2">Nucleotidyltransferase-like domain-containing protein</fullName>
    </recommendedName>
</protein>
<dbReference type="STRING" id="316058.RPB_1586"/>
<evidence type="ECO:0000313" key="3">
    <source>
        <dbReference type="EMBL" id="ABD06296.1"/>
    </source>
</evidence>
<dbReference type="InterPro" id="IPR022550">
    <property type="entry name" value="NTP_transf_8"/>
</dbReference>
<dbReference type="InterPro" id="IPR058575">
    <property type="entry name" value="NTP_transf_8_dom"/>
</dbReference>
<accession>Q2IZR4</accession>
<dbReference type="HOGENOM" id="CLU_055810_0_0_5"/>
<dbReference type="OrthoDB" id="5469612at2"/>
<dbReference type="RefSeq" id="WP_011440484.1">
    <property type="nucleotide sequence ID" value="NC_007778.1"/>
</dbReference>
<dbReference type="KEGG" id="rpb:RPB_1586"/>
<name>Q2IZR4_RHOP2</name>